<dbReference type="SMART" id="SM00387">
    <property type="entry name" value="HATPase_c"/>
    <property type="match status" value="1"/>
</dbReference>
<feature type="transmembrane region" description="Helical" evidence="11">
    <location>
        <begin position="133"/>
        <end position="156"/>
    </location>
</feature>
<evidence type="ECO:0000259" key="12">
    <source>
        <dbReference type="PROSITE" id="PS50109"/>
    </source>
</evidence>
<evidence type="ECO:0000256" key="9">
    <source>
        <dbReference type="ARBA" id="ARBA00023012"/>
    </source>
</evidence>
<dbReference type="InterPro" id="IPR036097">
    <property type="entry name" value="HisK_dim/P_sf"/>
</dbReference>
<evidence type="ECO:0000256" key="6">
    <source>
        <dbReference type="ARBA" id="ARBA00022692"/>
    </source>
</evidence>
<dbReference type="PRINTS" id="PR00344">
    <property type="entry name" value="BCTRLSENSOR"/>
</dbReference>
<dbReference type="Proteomes" id="UP000612282">
    <property type="component" value="Unassembled WGS sequence"/>
</dbReference>
<evidence type="ECO:0000256" key="10">
    <source>
        <dbReference type="ARBA" id="ARBA00023136"/>
    </source>
</evidence>
<dbReference type="PANTHER" id="PTHR45436">
    <property type="entry name" value="SENSOR HISTIDINE KINASE YKOH"/>
    <property type="match status" value="1"/>
</dbReference>
<gene>
    <name evidence="14" type="ORF">Aco03nite_073820</name>
</gene>
<dbReference type="Pfam" id="PF00512">
    <property type="entry name" value="HisKA"/>
    <property type="match status" value="1"/>
</dbReference>
<dbReference type="EC" id="2.7.13.3" evidence="3"/>
<dbReference type="InterPro" id="IPR050428">
    <property type="entry name" value="TCS_sensor_his_kinase"/>
</dbReference>
<evidence type="ECO:0000256" key="11">
    <source>
        <dbReference type="SAM" id="Phobius"/>
    </source>
</evidence>
<comment type="caution">
    <text evidence="14">The sequence shown here is derived from an EMBL/GenBank/DDBJ whole genome shotgun (WGS) entry which is preliminary data.</text>
</comment>
<dbReference type="SUPFAM" id="SSF47384">
    <property type="entry name" value="Homodimeric domain of signal transducing histidine kinase"/>
    <property type="match status" value="1"/>
</dbReference>
<dbReference type="CDD" id="cd00075">
    <property type="entry name" value="HATPase"/>
    <property type="match status" value="1"/>
</dbReference>
<evidence type="ECO:0000256" key="4">
    <source>
        <dbReference type="ARBA" id="ARBA00022553"/>
    </source>
</evidence>
<reference evidence="14 15" key="1">
    <citation type="submission" date="2021-01" db="EMBL/GenBank/DDBJ databases">
        <title>Whole genome shotgun sequence of Actinoplanes couchii NBRC 106145.</title>
        <authorList>
            <person name="Komaki H."/>
            <person name="Tamura T."/>
        </authorList>
    </citation>
    <scope>NUCLEOTIDE SEQUENCE [LARGE SCALE GENOMIC DNA]</scope>
    <source>
        <strain evidence="14 15">NBRC 106145</strain>
    </source>
</reference>
<evidence type="ECO:0000256" key="3">
    <source>
        <dbReference type="ARBA" id="ARBA00012438"/>
    </source>
</evidence>
<proteinExistence type="predicted"/>
<dbReference type="PROSITE" id="PS50885">
    <property type="entry name" value="HAMP"/>
    <property type="match status" value="1"/>
</dbReference>
<feature type="domain" description="HAMP" evidence="13">
    <location>
        <begin position="157"/>
        <end position="210"/>
    </location>
</feature>
<keyword evidence="5" id="KW-0808">Transferase</keyword>
<dbReference type="InterPro" id="IPR003661">
    <property type="entry name" value="HisK_dim/P_dom"/>
</dbReference>
<keyword evidence="10 11" id="KW-0472">Membrane</keyword>
<dbReference type="SUPFAM" id="SSF55874">
    <property type="entry name" value="ATPase domain of HSP90 chaperone/DNA topoisomerase II/histidine kinase"/>
    <property type="match status" value="1"/>
</dbReference>
<dbReference type="Gene3D" id="3.30.565.10">
    <property type="entry name" value="Histidine kinase-like ATPase, C-terminal domain"/>
    <property type="match status" value="1"/>
</dbReference>
<organism evidence="14 15">
    <name type="scientific">Actinoplanes couchii</name>
    <dbReference type="NCBI Taxonomy" id="403638"/>
    <lineage>
        <taxon>Bacteria</taxon>
        <taxon>Bacillati</taxon>
        <taxon>Actinomycetota</taxon>
        <taxon>Actinomycetes</taxon>
        <taxon>Micromonosporales</taxon>
        <taxon>Micromonosporaceae</taxon>
        <taxon>Actinoplanes</taxon>
    </lineage>
</organism>
<dbReference type="SMART" id="SM00388">
    <property type="entry name" value="HisKA"/>
    <property type="match status" value="1"/>
</dbReference>
<keyword evidence="6 11" id="KW-0812">Transmembrane</keyword>
<dbReference type="SMART" id="SM00304">
    <property type="entry name" value="HAMP"/>
    <property type="match status" value="1"/>
</dbReference>
<evidence type="ECO:0000313" key="15">
    <source>
        <dbReference type="Proteomes" id="UP000612282"/>
    </source>
</evidence>
<dbReference type="InterPro" id="IPR005467">
    <property type="entry name" value="His_kinase_dom"/>
</dbReference>
<dbReference type="PANTHER" id="PTHR45436:SF5">
    <property type="entry name" value="SENSOR HISTIDINE KINASE TRCS"/>
    <property type="match status" value="1"/>
</dbReference>
<comment type="subcellular location">
    <subcellularLocation>
        <location evidence="2">Cell membrane</location>
    </subcellularLocation>
</comment>
<dbReference type="InterPro" id="IPR003594">
    <property type="entry name" value="HATPase_dom"/>
</dbReference>
<evidence type="ECO:0000256" key="5">
    <source>
        <dbReference type="ARBA" id="ARBA00022679"/>
    </source>
</evidence>
<evidence type="ECO:0000256" key="1">
    <source>
        <dbReference type="ARBA" id="ARBA00000085"/>
    </source>
</evidence>
<dbReference type="InterPro" id="IPR003660">
    <property type="entry name" value="HAMP_dom"/>
</dbReference>
<name>A0ABQ3XKG4_9ACTN</name>
<dbReference type="InterPro" id="IPR004358">
    <property type="entry name" value="Sig_transdc_His_kin-like_C"/>
</dbReference>
<feature type="domain" description="Histidine kinase" evidence="12">
    <location>
        <begin position="218"/>
        <end position="428"/>
    </location>
</feature>
<dbReference type="InterPro" id="IPR036890">
    <property type="entry name" value="HATPase_C_sf"/>
</dbReference>
<accession>A0ABQ3XKG4</accession>
<evidence type="ECO:0000259" key="13">
    <source>
        <dbReference type="PROSITE" id="PS50885"/>
    </source>
</evidence>
<keyword evidence="15" id="KW-1185">Reference proteome</keyword>
<dbReference type="RefSeq" id="WP_203804516.1">
    <property type="nucleotide sequence ID" value="NZ_BAAAQE010000093.1"/>
</dbReference>
<dbReference type="Gene3D" id="1.10.287.130">
    <property type="match status" value="1"/>
</dbReference>
<evidence type="ECO:0000256" key="7">
    <source>
        <dbReference type="ARBA" id="ARBA00022777"/>
    </source>
</evidence>
<evidence type="ECO:0000313" key="14">
    <source>
        <dbReference type="EMBL" id="GID58978.1"/>
    </source>
</evidence>
<keyword evidence="8 11" id="KW-1133">Transmembrane helix</keyword>
<dbReference type="Gene3D" id="6.10.340.10">
    <property type="match status" value="1"/>
</dbReference>
<evidence type="ECO:0000256" key="8">
    <source>
        <dbReference type="ARBA" id="ARBA00022989"/>
    </source>
</evidence>
<protein>
    <recommendedName>
        <fullName evidence="3">histidine kinase</fullName>
        <ecNumber evidence="3">2.7.13.3</ecNumber>
    </recommendedName>
</protein>
<sequence length="431" mass="45473">MIRRLLLSHLTLVLLVLVALAIPLGYVFQSSEQQQALRQLEREAEVLASYVDAELDEADADGAEQIARASAERWRGRVELFDAGGNRVFSTAPPEEGVSLMSAEVPVNPGKPSLGTVRVSVPSSTLLAQVQQFWALLAVASVAVLALSVAVAYALATWIGKPVRLLEKATRQLADDTGPAVVPGAAGPPELRRLAETFNRTAARLHSVLEARGSFVEHASHQLKSPLAALRLRLENLEPDVAPAGVANLDAALGETERLDKLVNTLLDLTLIERREETPEPVDLAAGTVERAEIWQPLAAERGVTVVARTGKPVWVSAVSGSVEQILDNLISNALIVAPSGSEITLTAVRIAGGRVELHVTDAGPGLPDGQREQALEPFWRAPGAPRGGSGLGLALVRKLAEADGGGVRLDPAVPTGIDAIVTLTAHPPPS</sequence>
<dbReference type="PROSITE" id="PS50109">
    <property type="entry name" value="HIS_KIN"/>
    <property type="match status" value="1"/>
</dbReference>
<dbReference type="Pfam" id="PF02518">
    <property type="entry name" value="HATPase_c"/>
    <property type="match status" value="1"/>
</dbReference>
<dbReference type="CDD" id="cd00082">
    <property type="entry name" value="HisKA"/>
    <property type="match status" value="1"/>
</dbReference>
<dbReference type="Pfam" id="PF00672">
    <property type="entry name" value="HAMP"/>
    <property type="match status" value="1"/>
</dbReference>
<comment type="catalytic activity">
    <reaction evidence="1">
        <text>ATP + protein L-histidine = ADP + protein N-phospho-L-histidine.</text>
        <dbReference type="EC" id="2.7.13.3"/>
    </reaction>
</comment>
<dbReference type="EMBL" id="BOMG01000093">
    <property type="protein sequence ID" value="GID58978.1"/>
    <property type="molecule type" value="Genomic_DNA"/>
</dbReference>
<keyword evidence="4" id="KW-0597">Phosphoprotein</keyword>
<keyword evidence="9" id="KW-0902">Two-component regulatory system</keyword>
<keyword evidence="7" id="KW-0418">Kinase</keyword>
<dbReference type="CDD" id="cd06225">
    <property type="entry name" value="HAMP"/>
    <property type="match status" value="1"/>
</dbReference>
<evidence type="ECO:0000256" key="2">
    <source>
        <dbReference type="ARBA" id="ARBA00004236"/>
    </source>
</evidence>